<dbReference type="EMBL" id="JAGYWB010000018">
    <property type="protein sequence ID" value="KAI0493322.1"/>
    <property type="molecule type" value="Genomic_DNA"/>
</dbReference>
<organism evidence="7 8">
    <name type="scientific">Dendrobium nobile</name>
    <name type="common">Orchid</name>
    <dbReference type="NCBI Taxonomy" id="94219"/>
    <lineage>
        <taxon>Eukaryota</taxon>
        <taxon>Viridiplantae</taxon>
        <taxon>Streptophyta</taxon>
        <taxon>Embryophyta</taxon>
        <taxon>Tracheophyta</taxon>
        <taxon>Spermatophyta</taxon>
        <taxon>Magnoliopsida</taxon>
        <taxon>Liliopsida</taxon>
        <taxon>Asparagales</taxon>
        <taxon>Orchidaceae</taxon>
        <taxon>Epidendroideae</taxon>
        <taxon>Malaxideae</taxon>
        <taxon>Dendrobiinae</taxon>
        <taxon>Dendrobium</taxon>
    </lineage>
</organism>
<name>A0A8T3AC04_DENNO</name>
<dbReference type="GO" id="GO:0005634">
    <property type="term" value="C:nucleus"/>
    <property type="evidence" value="ECO:0007669"/>
    <property type="project" value="UniProtKB-SubCell"/>
</dbReference>
<dbReference type="InterPro" id="IPR036879">
    <property type="entry name" value="TF_MADSbox_sf"/>
</dbReference>
<evidence type="ECO:0000256" key="4">
    <source>
        <dbReference type="ARBA" id="ARBA00023163"/>
    </source>
</evidence>
<keyword evidence="2" id="KW-0805">Transcription regulation</keyword>
<evidence type="ECO:0000256" key="2">
    <source>
        <dbReference type="ARBA" id="ARBA00023015"/>
    </source>
</evidence>
<gene>
    <name evidence="7" type="ORF">KFK09_027599</name>
</gene>
<reference evidence="7" key="1">
    <citation type="journal article" date="2022" name="Front. Genet.">
        <title>Chromosome-Scale Assembly of the Dendrobium nobile Genome Provides Insights Into the Molecular Mechanism of the Biosynthesis of the Medicinal Active Ingredient of Dendrobium.</title>
        <authorList>
            <person name="Xu Q."/>
            <person name="Niu S.-C."/>
            <person name="Li K.-L."/>
            <person name="Zheng P.-J."/>
            <person name="Zhang X.-J."/>
            <person name="Jia Y."/>
            <person name="Liu Y."/>
            <person name="Niu Y.-X."/>
            <person name="Yu L.-H."/>
            <person name="Chen D.-F."/>
            <person name="Zhang G.-Q."/>
        </authorList>
    </citation>
    <scope>NUCLEOTIDE SEQUENCE</scope>
    <source>
        <tissue evidence="7">Leaf</tissue>
    </source>
</reference>
<dbReference type="PRINTS" id="PR00404">
    <property type="entry name" value="MADSDOMAIN"/>
</dbReference>
<evidence type="ECO:0000256" key="5">
    <source>
        <dbReference type="ARBA" id="ARBA00023242"/>
    </source>
</evidence>
<dbReference type="PANTHER" id="PTHR11945:SF629">
    <property type="entry name" value="OS02G0164450 PROTEIN"/>
    <property type="match status" value="1"/>
</dbReference>
<dbReference type="CDD" id="cd00265">
    <property type="entry name" value="MADS_MEF2_like"/>
    <property type="match status" value="1"/>
</dbReference>
<dbReference type="FunFam" id="3.40.1810.10:FF:000006">
    <property type="entry name" value="Agamous-like MADS-box protein AGL62"/>
    <property type="match status" value="1"/>
</dbReference>
<keyword evidence="3" id="KW-0238">DNA-binding</keyword>
<dbReference type="PROSITE" id="PS50066">
    <property type="entry name" value="MADS_BOX_2"/>
    <property type="match status" value="1"/>
</dbReference>
<evidence type="ECO:0000256" key="3">
    <source>
        <dbReference type="ARBA" id="ARBA00023125"/>
    </source>
</evidence>
<dbReference type="GO" id="GO:0045944">
    <property type="term" value="P:positive regulation of transcription by RNA polymerase II"/>
    <property type="evidence" value="ECO:0007669"/>
    <property type="project" value="InterPro"/>
</dbReference>
<dbReference type="GO" id="GO:0046983">
    <property type="term" value="F:protein dimerization activity"/>
    <property type="evidence" value="ECO:0007669"/>
    <property type="project" value="InterPro"/>
</dbReference>
<sequence>MSVKSPISTWVLTSPPAKIKISIAMETLNKKKRSSRGRQKIDIKKIENEAARQVAFTKRRQGVMKKASELSILCGVEFAIVAFSPAGKPFSLGHPSVESIVARFLDHGSVAAGLAQQPAEWQLNLQCAYAPRPTPNFQL</sequence>
<evidence type="ECO:0000313" key="8">
    <source>
        <dbReference type="Proteomes" id="UP000829196"/>
    </source>
</evidence>
<accession>A0A8T3AC04</accession>
<evidence type="ECO:0000256" key="1">
    <source>
        <dbReference type="ARBA" id="ARBA00004123"/>
    </source>
</evidence>
<dbReference type="InterPro" id="IPR002100">
    <property type="entry name" value="TF_MADSbox"/>
</dbReference>
<dbReference type="Pfam" id="PF00319">
    <property type="entry name" value="SRF-TF"/>
    <property type="match status" value="1"/>
</dbReference>
<dbReference type="GO" id="GO:0000981">
    <property type="term" value="F:DNA-binding transcription factor activity, RNA polymerase II-specific"/>
    <property type="evidence" value="ECO:0007669"/>
    <property type="project" value="TreeGrafter"/>
</dbReference>
<dbReference type="SMART" id="SM00432">
    <property type="entry name" value="MADS"/>
    <property type="match status" value="1"/>
</dbReference>
<dbReference type="InterPro" id="IPR033896">
    <property type="entry name" value="MEF2-like_N"/>
</dbReference>
<feature type="domain" description="MADS-box" evidence="6">
    <location>
        <begin position="36"/>
        <end position="96"/>
    </location>
</feature>
<dbReference type="OrthoDB" id="1390705at2759"/>
<dbReference type="AlphaFoldDB" id="A0A8T3AC04"/>
<keyword evidence="8" id="KW-1185">Reference proteome</keyword>
<proteinExistence type="predicted"/>
<dbReference type="SUPFAM" id="SSF55455">
    <property type="entry name" value="SRF-like"/>
    <property type="match status" value="1"/>
</dbReference>
<dbReference type="GO" id="GO:0000978">
    <property type="term" value="F:RNA polymerase II cis-regulatory region sequence-specific DNA binding"/>
    <property type="evidence" value="ECO:0007669"/>
    <property type="project" value="TreeGrafter"/>
</dbReference>
<keyword evidence="5" id="KW-0539">Nucleus</keyword>
<dbReference type="Gene3D" id="3.40.1810.10">
    <property type="entry name" value="Transcription factor, MADS-box"/>
    <property type="match status" value="1"/>
</dbReference>
<evidence type="ECO:0000313" key="7">
    <source>
        <dbReference type="EMBL" id="KAI0493322.1"/>
    </source>
</evidence>
<comment type="caution">
    <text evidence="7">The sequence shown here is derived from an EMBL/GenBank/DDBJ whole genome shotgun (WGS) entry which is preliminary data.</text>
</comment>
<evidence type="ECO:0000259" key="6">
    <source>
        <dbReference type="PROSITE" id="PS50066"/>
    </source>
</evidence>
<dbReference type="SMR" id="A0A8T3AC04"/>
<protein>
    <recommendedName>
        <fullName evidence="6">MADS-box domain-containing protein</fullName>
    </recommendedName>
</protein>
<dbReference type="Proteomes" id="UP000829196">
    <property type="component" value="Unassembled WGS sequence"/>
</dbReference>
<keyword evidence="4" id="KW-0804">Transcription</keyword>
<dbReference type="PANTHER" id="PTHR11945">
    <property type="entry name" value="MADS BOX PROTEIN"/>
    <property type="match status" value="1"/>
</dbReference>
<comment type="subcellular location">
    <subcellularLocation>
        <location evidence="1">Nucleus</location>
    </subcellularLocation>
</comment>